<evidence type="ECO:0000256" key="1">
    <source>
        <dbReference type="ARBA" id="ARBA00001933"/>
    </source>
</evidence>
<accession>A0A840FF68</accession>
<proteinExistence type="inferred from homology"/>
<keyword evidence="9" id="KW-1185">Reference proteome</keyword>
<feature type="domain" description="Aminotransferase class I/classII large" evidence="7">
    <location>
        <begin position="38"/>
        <end position="395"/>
    </location>
</feature>
<dbReference type="InterPro" id="IPR004839">
    <property type="entry name" value="Aminotransferase_I/II_large"/>
</dbReference>
<evidence type="ECO:0000256" key="2">
    <source>
        <dbReference type="ARBA" id="ARBA00007441"/>
    </source>
</evidence>
<dbReference type="CDD" id="cd00609">
    <property type="entry name" value="AAT_like"/>
    <property type="match status" value="1"/>
</dbReference>
<evidence type="ECO:0000313" key="9">
    <source>
        <dbReference type="Proteomes" id="UP000529795"/>
    </source>
</evidence>
<keyword evidence="6" id="KW-0663">Pyridoxal phosphate</keyword>
<dbReference type="GO" id="GO:0004838">
    <property type="term" value="F:L-tyrosine-2-oxoglutarate transaminase activity"/>
    <property type="evidence" value="ECO:0007669"/>
    <property type="project" value="TreeGrafter"/>
</dbReference>
<dbReference type="SUPFAM" id="SSF53383">
    <property type="entry name" value="PLP-dependent transferases"/>
    <property type="match status" value="1"/>
</dbReference>
<keyword evidence="4 8" id="KW-0032">Aminotransferase</keyword>
<comment type="subunit">
    <text evidence="3">Homodimer.</text>
</comment>
<organism evidence="8 9">
    <name type="scientific">Sphingomonas jinjuensis</name>
    <dbReference type="NCBI Taxonomy" id="535907"/>
    <lineage>
        <taxon>Bacteria</taxon>
        <taxon>Pseudomonadati</taxon>
        <taxon>Pseudomonadota</taxon>
        <taxon>Alphaproteobacteria</taxon>
        <taxon>Sphingomonadales</taxon>
        <taxon>Sphingomonadaceae</taxon>
        <taxon>Sphingomonas</taxon>
    </lineage>
</organism>
<dbReference type="RefSeq" id="WP_183987082.1">
    <property type="nucleotide sequence ID" value="NZ_JACIEV010000013.1"/>
</dbReference>
<dbReference type="GO" id="GO:0005829">
    <property type="term" value="C:cytosol"/>
    <property type="evidence" value="ECO:0007669"/>
    <property type="project" value="TreeGrafter"/>
</dbReference>
<evidence type="ECO:0000256" key="4">
    <source>
        <dbReference type="ARBA" id="ARBA00022576"/>
    </source>
</evidence>
<dbReference type="PANTHER" id="PTHR11879">
    <property type="entry name" value="ASPARTATE AMINOTRANSFERASE"/>
    <property type="match status" value="1"/>
</dbReference>
<dbReference type="PRINTS" id="PR00799">
    <property type="entry name" value="TRANSAMINASE"/>
</dbReference>
<comment type="caution">
    <text evidence="8">The sequence shown here is derived from an EMBL/GenBank/DDBJ whole genome shotgun (WGS) entry which is preliminary data.</text>
</comment>
<dbReference type="Proteomes" id="UP000529795">
    <property type="component" value="Unassembled WGS sequence"/>
</dbReference>
<keyword evidence="5 8" id="KW-0808">Transferase</keyword>
<dbReference type="InterPro" id="IPR015422">
    <property type="entry name" value="PyrdxlP-dep_Trfase_small"/>
</dbReference>
<evidence type="ECO:0000313" key="8">
    <source>
        <dbReference type="EMBL" id="MBB4155511.1"/>
    </source>
</evidence>
<evidence type="ECO:0000256" key="5">
    <source>
        <dbReference type="ARBA" id="ARBA00022679"/>
    </source>
</evidence>
<dbReference type="GO" id="GO:0042802">
    <property type="term" value="F:identical protein binding"/>
    <property type="evidence" value="ECO:0007669"/>
    <property type="project" value="TreeGrafter"/>
</dbReference>
<gene>
    <name evidence="8" type="ORF">GGQ80_003436</name>
</gene>
<dbReference type="InterPro" id="IPR015421">
    <property type="entry name" value="PyrdxlP-dep_Trfase_major"/>
</dbReference>
<dbReference type="EC" id="2.6.1.57" evidence="8"/>
<comment type="similarity">
    <text evidence="2">Belongs to the class-I pyridoxal-phosphate-dependent aminotransferase family.</text>
</comment>
<evidence type="ECO:0000256" key="3">
    <source>
        <dbReference type="ARBA" id="ARBA00011738"/>
    </source>
</evidence>
<dbReference type="Gene3D" id="3.90.1150.10">
    <property type="entry name" value="Aspartate Aminotransferase, domain 1"/>
    <property type="match status" value="1"/>
</dbReference>
<name>A0A840FF68_9SPHN</name>
<dbReference type="Gene3D" id="3.40.640.10">
    <property type="entry name" value="Type I PLP-dependent aspartate aminotransferase-like (Major domain)"/>
    <property type="match status" value="1"/>
</dbReference>
<dbReference type="NCBIfam" id="NF006719">
    <property type="entry name" value="PRK09257.1"/>
    <property type="match status" value="1"/>
</dbReference>
<protein>
    <submittedName>
        <fullName evidence="8">Aromatic-amino-acid transaminase</fullName>
        <ecNumber evidence="8">2.6.1.57</ecNumber>
    </submittedName>
</protein>
<reference evidence="8 9" key="1">
    <citation type="submission" date="2020-08" db="EMBL/GenBank/DDBJ databases">
        <title>Genomic Encyclopedia of Type Strains, Phase IV (KMG-IV): sequencing the most valuable type-strain genomes for metagenomic binning, comparative biology and taxonomic classification.</title>
        <authorList>
            <person name="Goeker M."/>
        </authorList>
    </citation>
    <scope>NUCLEOTIDE SEQUENCE [LARGE SCALE GENOMIC DNA]</scope>
    <source>
        <strain evidence="8 9">YC6723</strain>
    </source>
</reference>
<dbReference type="PANTHER" id="PTHR11879:SF22">
    <property type="entry name" value="ASPARTATE AMINOTRANSFERASE, MITOCHONDRIAL"/>
    <property type="match status" value="1"/>
</dbReference>
<dbReference type="InterPro" id="IPR015424">
    <property type="entry name" value="PyrdxlP-dep_Trfase"/>
</dbReference>
<dbReference type="AlphaFoldDB" id="A0A840FF68"/>
<dbReference type="GO" id="GO:0004069">
    <property type="term" value="F:L-aspartate:2-oxoglutarate aminotransferase activity"/>
    <property type="evidence" value="ECO:0007669"/>
    <property type="project" value="TreeGrafter"/>
</dbReference>
<evidence type="ECO:0000259" key="7">
    <source>
        <dbReference type="Pfam" id="PF00155"/>
    </source>
</evidence>
<comment type="cofactor">
    <cofactor evidence="1">
        <name>pyridoxal 5'-phosphate</name>
        <dbReference type="ChEBI" id="CHEBI:597326"/>
    </cofactor>
</comment>
<sequence length="399" mass="42692">MTSMVAPAPSSLFAGLTRQPPDALLAVIGMHRADPRPHKIDVGVGMYRDESGATPVMRAVKAAEERLLKHQDSKGYLGAEGDQRYTDLLARLALGTKLAESDRLTGVQTPGGTGALRLAAELTARSGRAPTVWIGTPTWPNHVPIFLAAGLAVETHAYFDADRSGVDMDGCLAALSRARAGDIVVLHGCCHNPTGARLTAEQWTALADLIAARGLVPLIDLAYQGLGQGLDADAAGMRLLLNAVPEAMVAYSCDKNFALYRERVGALWIQAATPSAVMPVRDALLMLARWIWSMPPDHGAAIVRTILEDDNLTQSWLTELSDMRARIAAIRASLGEAHPVLAHIAQQEGLFALLPIDKTAVASLRDRHAIYMPDSGRINVAGLNSVSVKHFAEAVMPYL</sequence>
<dbReference type="GO" id="GO:0030170">
    <property type="term" value="F:pyridoxal phosphate binding"/>
    <property type="evidence" value="ECO:0007669"/>
    <property type="project" value="InterPro"/>
</dbReference>
<dbReference type="Pfam" id="PF00155">
    <property type="entry name" value="Aminotran_1_2"/>
    <property type="match status" value="1"/>
</dbReference>
<evidence type="ECO:0000256" key="6">
    <source>
        <dbReference type="ARBA" id="ARBA00022898"/>
    </source>
</evidence>
<dbReference type="GO" id="GO:0033585">
    <property type="term" value="P:L-phenylalanine biosynthetic process from chorismate via phenylpyruvate"/>
    <property type="evidence" value="ECO:0007669"/>
    <property type="project" value="TreeGrafter"/>
</dbReference>
<dbReference type="InterPro" id="IPR000796">
    <property type="entry name" value="Asp_trans"/>
</dbReference>
<dbReference type="EMBL" id="JACIEV010000013">
    <property type="protein sequence ID" value="MBB4155511.1"/>
    <property type="molecule type" value="Genomic_DNA"/>
</dbReference>